<evidence type="ECO:0000313" key="2">
    <source>
        <dbReference type="EMBL" id="OGY94240.1"/>
    </source>
</evidence>
<evidence type="ECO:0008006" key="4">
    <source>
        <dbReference type="Google" id="ProtNLM"/>
    </source>
</evidence>
<dbReference type="EMBL" id="MHKQ01000010">
    <property type="protein sequence ID" value="OGY94240.1"/>
    <property type="molecule type" value="Genomic_DNA"/>
</dbReference>
<evidence type="ECO:0000313" key="3">
    <source>
        <dbReference type="Proteomes" id="UP000177626"/>
    </source>
</evidence>
<dbReference type="AlphaFoldDB" id="A0A1G2C0Y0"/>
<keyword evidence="1" id="KW-1133">Transmembrane helix</keyword>
<dbReference type="Proteomes" id="UP000177626">
    <property type="component" value="Unassembled WGS sequence"/>
</dbReference>
<proteinExistence type="predicted"/>
<name>A0A1G2C0Y0_9BACT</name>
<protein>
    <recommendedName>
        <fullName evidence="4">YokE-like PH domain-containing protein</fullName>
    </recommendedName>
</protein>
<feature type="transmembrane region" description="Helical" evidence="1">
    <location>
        <begin position="27"/>
        <end position="45"/>
    </location>
</feature>
<evidence type="ECO:0000256" key="1">
    <source>
        <dbReference type="SAM" id="Phobius"/>
    </source>
</evidence>
<organism evidence="2 3">
    <name type="scientific">Candidatus Komeilibacteria bacterium RIFOXYC1_FULL_37_11</name>
    <dbReference type="NCBI Taxonomy" id="1798555"/>
    <lineage>
        <taxon>Bacteria</taxon>
        <taxon>Candidatus Komeiliibacteriota</taxon>
    </lineage>
</organism>
<reference evidence="2 3" key="1">
    <citation type="journal article" date="2016" name="Nat. Commun.">
        <title>Thousands of microbial genomes shed light on interconnected biogeochemical processes in an aquifer system.</title>
        <authorList>
            <person name="Anantharaman K."/>
            <person name="Brown C.T."/>
            <person name="Hug L.A."/>
            <person name="Sharon I."/>
            <person name="Castelle C.J."/>
            <person name="Probst A.J."/>
            <person name="Thomas B.C."/>
            <person name="Singh A."/>
            <person name="Wilkins M.J."/>
            <person name="Karaoz U."/>
            <person name="Brodie E.L."/>
            <person name="Williams K.H."/>
            <person name="Hubbard S.S."/>
            <person name="Banfield J.F."/>
        </authorList>
    </citation>
    <scope>NUCLEOTIDE SEQUENCE [LARGE SCALE GENOMIC DNA]</scope>
</reference>
<feature type="transmembrane region" description="Helical" evidence="1">
    <location>
        <begin position="51"/>
        <end position="71"/>
    </location>
</feature>
<comment type="caution">
    <text evidence="2">The sequence shown here is derived from an EMBL/GenBank/DDBJ whole genome shotgun (WGS) entry which is preliminary data.</text>
</comment>
<keyword evidence="1" id="KW-0812">Transmembrane</keyword>
<keyword evidence="1" id="KW-0472">Membrane</keyword>
<gene>
    <name evidence="2" type="ORF">A2406_01950</name>
</gene>
<accession>A0A1G2C0Y0</accession>
<sequence length="150" mass="17814">MNNFSKFLTVSEDLKMVFESKTSSTRVIFIILLFLMTFFILFPVWKMGYQGLILWVIWVIFLIFFLARAMLDRNNFYLLTNKRLVHLKLIYKNDFRLVGFIKLSDIKAVRKRNKNIYILSGGHRYVLPAINLADKLYQSLDSYLKSQNLV</sequence>